<evidence type="ECO:0000256" key="6">
    <source>
        <dbReference type="ARBA" id="ARBA00023266"/>
    </source>
</evidence>
<dbReference type="EC" id="2.9.1.1" evidence="8"/>
<keyword evidence="3 8" id="KW-0808">Transferase</keyword>
<accession>A0A2W5TNE7</accession>
<dbReference type="GO" id="GO:0001717">
    <property type="term" value="P:conversion of seryl-tRNAsec to selenocys-tRNAsec"/>
    <property type="evidence" value="ECO:0007669"/>
    <property type="project" value="UniProtKB-UniRule"/>
</dbReference>
<evidence type="ECO:0000256" key="8">
    <source>
        <dbReference type="HAMAP-Rule" id="MF_00423"/>
    </source>
</evidence>
<comment type="cofactor">
    <cofactor evidence="1 8 9">
        <name>pyridoxal 5'-phosphate</name>
        <dbReference type="ChEBI" id="CHEBI:597326"/>
    </cofactor>
</comment>
<dbReference type="PANTHER" id="PTHR32328">
    <property type="entry name" value="L-SERYL-TRNA(SEC) SELENIUM TRANSFERASE"/>
    <property type="match status" value="1"/>
</dbReference>
<comment type="pathway">
    <text evidence="8">Aminoacyl-tRNA biosynthesis; selenocysteinyl-tRNA(Sec) biosynthesis; selenocysteinyl-tRNA(Sec) from L-seryl-tRNA(Sec) (bacterial route): step 1/1.</text>
</comment>
<evidence type="ECO:0000313" key="12">
    <source>
        <dbReference type="Proteomes" id="UP000249061"/>
    </source>
</evidence>
<dbReference type="AlphaFoldDB" id="A0A2W5TNE7"/>
<comment type="catalytic activity">
    <reaction evidence="8">
        <text>L-seryl-tRNA(Sec) + selenophosphate + H(+) = L-selenocysteinyl-tRNA(Sec) + phosphate</text>
        <dbReference type="Rhea" id="RHEA:22728"/>
        <dbReference type="Rhea" id="RHEA-COMP:9742"/>
        <dbReference type="Rhea" id="RHEA-COMP:9743"/>
        <dbReference type="ChEBI" id="CHEBI:15378"/>
        <dbReference type="ChEBI" id="CHEBI:16144"/>
        <dbReference type="ChEBI" id="CHEBI:43474"/>
        <dbReference type="ChEBI" id="CHEBI:78533"/>
        <dbReference type="ChEBI" id="CHEBI:78573"/>
        <dbReference type="EC" id="2.9.1.1"/>
    </reaction>
</comment>
<dbReference type="Pfam" id="PF12390">
    <property type="entry name" value="Se-cys_synth_N"/>
    <property type="match status" value="1"/>
</dbReference>
<proteinExistence type="inferred from homology"/>
<protein>
    <recommendedName>
        <fullName evidence="8">L-seryl-tRNA(Sec) selenium transferase</fullName>
        <ecNumber evidence="8">2.9.1.1</ecNumber>
    </recommendedName>
    <alternativeName>
        <fullName evidence="8">Selenocysteine synthase</fullName>
        <shortName evidence="8">Sec synthase</shortName>
    </alternativeName>
    <alternativeName>
        <fullName evidence="8">Selenocysteinyl-tRNA(Sec) synthase</fullName>
    </alternativeName>
</protein>
<dbReference type="GO" id="GO:0001514">
    <property type="term" value="P:selenocysteine incorporation"/>
    <property type="evidence" value="ECO:0007669"/>
    <property type="project" value="UniProtKB-UniRule"/>
</dbReference>
<feature type="domain" description="L-seryl-tRNA selenium transferase N-terminal" evidence="10">
    <location>
        <begin position="10"/>
        <end position="49"/>
    </location>
</feature>
<evidence type="ECO:0000259" key="10">
    <source>
        <dbReference type="Pfam" id="PF12390"/>
    </source>
</evidence>
<name>A0A2W5TNE7_9BACT</name>
<evidence type="ECO:0000256" key="4">
    <source>
        <dbReference type="ARBA" id="ARBA00022898"/>
    </source>
</evidence>
<dbReference type="InterPro" id="IPR004534">
    <property type="entry name" value="SelA_trans"/>
</dbReference>
<evidence type="ECO:0000256" key="3">
    <source>
        <dbReference type="ARBA" id="ARBA00022679"/>
    </source>
</evidence>
<dbReference type="UniPathway" id="UPA00906">
    <property type="reaction ID" value="UER00896"/>
</dbReference>
<evidence type="ECO:0000256" key="2">
    <source>
        <dbReference type="ARBA" id="ARBA00022490"/>
    </source>
</evidence>
<comment type="caution">
    <text evidence="11">The sequence shown here is derived from an EMBL/GenBank/DDBJ whole genome shotgun (WGS) entry which is preliminary data.</text>
</comment>
<keyword evidence="5 8" id="KW-0648">Protein biosynthesis</keyword>
<dbReference type="Gene3D" id="3.40.640.10">
    <property type="entry name" value="Type I PLP-dependent aspartate aminotransferase-like (Major domain)"/>
    <property type="match status" value="1"/>
</dbReference>
<keyword evidence="4 8" id="KW-0663">Pyridoxal phosphate</keyword>
<keyword evidence="6 8" id="KW-0711">Selenium</keyword>
<dbReference type="NCBIfam" id="TIGR00474">
    <property type="entry name" value="selA"/>
    <property type="match status" value="1"/>
</dbReference>
<evidence type="ECO:0000313" key="11">
    <source>
        <dbReference type="EMBL" id="PZR16182.1"/>
    </source>
</evidence>
<dbReference type="GO" id="GO:0005737">
    <property type="term" value="C:cytoplasm"/>
    <property type="evidence" value="ECO:0007669"/>
    <property type="project" value="UniProtKB-SubCell"/>
</dbReference>
<comment type="function">
    <text evidence="8">Converts seryl-tRNA(Sec) to selenocysteinyl-tRNA(Sec) required for selenoprotein biosynthesis.</text>
</comment>
<dbReference type="Pfam" id="PF03841">
    <property type="entry name" value="SelA"/>
    <property type="match status" value="1"/>
</dbReference>
<dbReference type="InterPro" id="IPR018319">
    <property type="entry name" value="SelA-like"/>
</dbReference>
<comment type="subcellular location">
    <subcellularLocation>
        <location evidence="8">Cytoplasm</location>
    </subcellularLocation>
</comment>
<feature type="modified residue" description="N6-(pyridoxal phosphate)lysine" evidence="8 9">
    <location>
        <position position="292"/>
    </location>
</feature>
<dbReference type="PANTHER" id="PTHR32328:SF0">
    <property type="entry name" value="L-SERYL-TRNA(SEC) SELENIUM TRANSFERASE"/>
    <property type="match status" value="1"/>
</dbReference>
<dbReference type="HAMAP" id="MF_00423">
    <property type="entry name" value="SelA"/>
    <property type="match status" value="1"/>
</dbReference>
<organism evidence="11 12">
    <name type="scientific">Archangium gephyra</name>
    <dbReference type="NCBI Taxonomy" id="48"/>
    <lineage>
        <taxon>Bacteria</taxon>
        <taxon>Pseudomonadati</taxon>
        <taxon>Myxococcota</taxon>
        <taxon>Myxococcia</taxon>
        <taxon>Myxococcales</taxon>
        <taxon>Cystobacterineae</taxon>
        <taxon>Archangiaceae</taxon>
        <taxon>Archangium</taxon>
    </lineage>
</organism>
<gene>
    <name evidence="8" type="primary">selA</name>
    <name evidence="11" type="ORF">DI536_07185</name>
</gene>
<sequence>MDDATRMERLRSLPSIDELLSRSSLAPMLAAHSRPLVVAALREAVAAVRARVLAGEDVRFADAYVHEALKVRAAPKLRPVINATGVVLHTNLGRAPLARAAVERITQLAPGYCNLELDLEEGERGSRYAPVVDLLCSLTGAEDAMVVNNCAAAVLLTFSAFAQGREAIVSRGEQVEIGGGFRMPDVMRQSGATMIEVGTTNRTRLDDYARELNERTGLLVKVHRSNFAVVGFTEEVTTKELAMLARERGVPLFEDLGSGSLRSLHAEGLSSEPTVASVVAAGADVVAFSGDKLLGGPQAGILVGRRDALAKLKKHPLNRALRIDKLTIAALEATLELYRDGREDQDVPARAMLSVPLEVLKTRAEKLSSLLGAIPHRVVETEGRVGGGSMPLANLRSFAVAVMNLPAVQLQEQLRAGAPPIVARIVDDEVWLDVRCLSDTEVEGVARAVANLNR</sequence>
<evidence type="ECO:0000256" key="7">
    <source>
        <dbReference type="ARBA" id="ARBA00044507"/>
    </source>
</evidence>
<dbReference type="InterPro" id="IPR015424">
    <property type="entry name" value="PyrdxlP-dep_Trfase"/>
</dbReference>
<dbReference type="GO" id="GO:0004125">
    <property type="term" value="F:L-seryl-tRNA(Sec) selenium transferase activity"/>
    <property type="evidence" value="ECO:0007669"/>
    <property type="project" value="UniProtKB-UniRule"/>
</dbReference>
<dbReference type="InterPro" id="IPR015421">
    <property type="entry name" value="PyrdxlP-dep_Trfase_major"/>
</dbReference>
<evidence type="ECO:0000256" key="9">
    <source>
        <dbReference type="PIRSR" id="PIRSR618319-50"/>
    </source>
</evidence>
<dbReference type="EMBL" id="QFQP01000004">
    <property type="protein sequence ID" value="PZR16182.1"/>
    <property type="molecule type" value="Genomic_DNA"/>
</dbReference>
<evidence type="ECO:0000256" key="1">
    <source>
        <dbReference type="ARBA" id="ARBA00001933"/>
    </source>
</evidence>
<dbReference type="Gene3D" id="3.90.1150.180">
    <property type="match status" value="1"/>
</dbReference>
<dbReference type="SUPFAM" id="SSF53383">
    <property type="entry name" value="PLP-dependent transferases"/>
    <property type="match status" value="1"/>
</dbReference>
<dbReference type="Proteomes" id="UP000249061">
    <property type="component" value="Unassembled WGS sequence"/>
</dbReference>
<keyword evidence="2 8" id="KW-0963">Cytoplasm</keyword>
<evidence type="ECO:0000256" key="5">
    <source>
        <dbReference type="ARBA" id="ARBA00022917"/>
    </source>
</evidence>
<dbReference type="InterPro" id="IPR025862">
    <property type="entry name" value="SelA_trans_N_dom"/>
</dbReference>
<reference evidence="11 12" key="1">
    <citation type="submission" date="2017-08" db="EMBL/GenBank/DDBJ databases">
        <title>Infants hospitalized years apart are colonized by the same room-sourced microbial strains.</title>
        <authorList>
            <person name="Brooks B."/>
            <person name="Olm M.R."/>
            <person name="Firek B.A."/>
            <person name="Baker R."/>
            <person name="Thomas B.C."/>
            <person name="Morowitz M.J."/>
            <person name="Banfield J.F."/>
        </authorList>
    </citation>
    <scope>NUCLEOTIDE SEQUENCE [LARGE SCALE GENOMIC DNA]</scope>
    <source>
        <strain evidence="11">S2_003_000_R2_14</strain>
    </source>
</reference>
<comment type="similarity">
    <text evidence="7 8">Belongs to the SelA family.</text>
</comment>